<reference evidence="14" key="1">
    <citation type="submission" date="2025-08" db="UniProtKB">
        <authorList>
            <consortium name="RefSeq"/>
        </authorList>
    </citation>
    <scope>IDENTIFICATION</scope>
    <source>
        <tissue evidence="14">Muscle</tissue>
    </source>
</reference>
<evidence type="ECO:0000259" key="11">
    <source>
        <dbReference type="PROSITE" id="PS51059"/>
    </source>
</evidence>
<dbReference type="InterPro" id="IPR000504">
    <property type="entry name" value="RRM_dom"/>
</dbReference>
<dbReference type="InterPro" id="IPR037197">
    <property type="entry name" value="WWE_dom_sf"/>
</dbReference>
<keyword evidence="2 7" id="KW-0328">Glycosyltransferase</keyword>
<evidence type="ECO:0000313" key="14">
    <source>
        <dbReference type="RefSeq" id="XP_039238123.1"/>
    </source>
</evidence>
<dbReference type="InterPro" id="IPR043472">
    <property type="entry name" value="Macro_dom-like"/>
</dbReference>
<dbReference type="PROSITE" id="PS51059">
    <property type="entry name" value="PARP_CATALYTIC"/>
    <property type="match status" value="2"/>
</dbReference>
<gene>
    <name evidence="14" type="primary">PARP14</name>
</gene>
<accession>A0A7R5KKD7</accession>
<feature type="domain" description="Macro" evidence="12">
    <location>
        <begin position="3177"/>
        <end position="3425"/>
    </location>
</feature>
<dbReference type="InterPro" id="IPR012317">
    <property type="entry name" value="Poly(ADP-ribose)pol_cat_dom"/>
</dbReference>
<dbReference type="InterPro" id="IPR034464">
    <property type="entry name" value="PAR10_RRM1_2"/>
</dbReference>
<dbReference type="Pfam" id="PF23253">
    <property type="entry name" value="KH_PARP14_6"/>
    <property type="match status" value="2"/>
</dbReference>
<evidence type="ECO:0000256" key="2">
    <source>
        <dbReference type="ARBA" id="ARBA00022676"/>
    </source>
</evidence>
<dbReference type="Gene3D" id="3.40.220.10">
    <property type="entry name" value="Leucine Aminopeptidase, subunit E, domain 1"/>
    <property type="match status" value="7"/>
</dbReference>
<dbReference type="Pfam" id="PF01661">
    <property type="entry name" value="Macro"/>
    <property type="match status" value="6"/>
</dbReference>
<dbReference type="InterPro" id="IPR012677">
    <property type="entry name" value="Nucleotide-bd_a/b_plait_sf"/>
</dbReference>
<dbReference type="CTD" id="54625"/>
<organism evidence="13 14">
    <name type="scientific">Pipra filicauda</name>
    <name type="common">Wire-tailed manakin</name>
    <dbReference type="NCBI Taxonomy" id="649802"/>
    <lineage>
        <taxon>Eukaryota</taxon>
        <taxon>Metazoa</taxon>
        <taxon>Chordata</taxon>
        <taxon>Craniata</taxon>
        <taxon>Vertebrata</taxon>
        <taxon>Euteleostomi</taxon>
        <taxon>Archelosauria</taxon>
        <taxon>Archosauria</taxon>
        <taxon>Dinosauria</taxon>
        <taxon>Saurischia</taxon>
        <taxon>Theropoda</taxon>
        <taxon>Coelurosauria</taxon>
        <taxon>Aves</taxon>
        <taxon>Neognathae</taxon>
        <taxon>Neoaves</taxon>
        <taxon>Telluraves</taxon>
        <taxon>Australaves</taxon>
        <taxon>Passeriformes</taxon>
        <taxon>Pipridae</taxon>
        <taxon>Pipra</taxon>
    </lineage>
</organism>
<evidence type="ECO:0000256" key="4">
    <source>
        <dbReference type="ARBA" id="ARBA00023027"/>
    </source>
</evidence>
<dbReference type="Pfam" id="PF00644">
    <property type="entry name" value="PARP"/>
    <property type="match status" value="2"/>
</dbReference>
<dbReference type="SUPFAM" id="SSF56399">
    <property type="entry name" value="ADP-ribosylation"/>
    <property type="match status" value="2"/>
</dbReference>
<evidence type="ECO:0000256" key="5">
    <source>
        <dbReference type="ARBA" id="ARBA00023242"/>
    </source>
</evidence>
<dbReference type="Gene3D" id="3.90.228.10">
    <property type="match status" value="2"/>
</dbReference>
<dbReference type="FunFam" id="3.90.228.10:FF:000008">
    <property type="entry name" value="Poly [ADP-ribose] polymerase"/>
    <property type="match status" value="2"/>
</dbReference>
<comment type="subcellular location">
    <subcellularLocation>
        <location evidence="1">Nucleus</location>
    </subcellularLocation>
</comment>
<feature type="coiled-coil region" evidence="8">
    <location>
        <begin position="2403"/>
        <end position="2438"/>
    </location>
</feature>
<dbReference type="InterPro" id="IPR057051">
    <property type="entry name" value="PARP14_RPM_1"/>
</dbReference>
<dbReference type="CDD" id="cd02903">
    <property type="entry name" value="Macro_BAL-like"/>
    <property type="match status" value="1"/>
</dbReference>
<dbReference type="RefSeq" id="XP_039238123.1">
    <property type="nucleotide sequence ID" value="XM_039382189.1"/>
</dbReference>
<dbReference type="Pfam" id="PF23245">
    <property type="entry name" value="RRM_PARP14_2"/>
    <property type="match status" value="2"/>
</dbReference>
<dbReference type="InterPro" id="IPR057048">
    <property type="entry name" value="PARP14_KH_6"/>
</dbReference>
<dbReference type="Pfam" id="PF22005">
    <property type="entry name" value="WWE_1"/>
    <property type="match status" value="2"/>
</dbReference>
<dbReference type="GO" id="GO:0010629">
    <property type="term" value="P:negative regulation of gene expression"/>
    <property type="evidence" value="ECO:0007669"/>
    <property type="project" value="TreeGrafter"/>
</dbReference>
<evidence type="ECO:0000256" key="7">
    <source>
        <dbReference type="RuleBase" id="RU362114"/>
    </source>
</evidence>
<dbReference type="InterPro" id="IPR057045">
    <property type="entry name" value="PARP14_KH_3"/>
</dbReference>
<dbReference type="Pfam" id="PF23248">
    <property type="entry name" value="KH_PARP14_2"/>
    <property type="match status" value="2"/>
</dbReference>
<dbReference type="SMART" id="SM00360">
    <property type="entry name" value="RRM"/>
    <property type="match status" value="3"/>
</dbReference>
<feature type="domain" description="Macro" evidence="12">
    <location>
        <begin position="909"/>
        <end position="1096"/>
    </location>
</feature>
<dbReference type="InterPro" id="IPR034517">
    <property type="entry name" value="PAR14_RRM2"/>
</dbReference>
<dbReference type="Proteomes" id="UP000504627">
    <property type="component" value="Unplaced"/>
</dbReference>
<feature type="domain" description="Macro" evidence="12">
    <location>
        <begin position="2758"/>
        <end position="2945"/>
    </location>
</feature>
<dbReference type="CDD" id="cd01439">
    <property type="entry name" value="TCCD_inducible_PARP_like"/>
    <property type="match status" value="2"/>
</dbReference>
<dbReference type="PANTHER" id="PTHR14453:SF89">
    <property type="entry name" value="PROTEIN MONO-ADP-RIBOSYLTRANSFERASE PARP14"/>
    <property type="match status" value="1"/>
</dbReference>
<dbReference type="EC" id="2.4.2.-" evidence="7"/>
<feature type="domain" description="PARP catalytic" evidence="11">
    <location>
        <begin position="1732"/>
        <end position="1947"/>
    </location>
</feature>
<dbReference type="Pfam" id="PF23084">
    <property type="entry name" value="KH_PARP14_1"/>
    <property type="match status" value="2"/>
</dbReference>
<dbReference type="Pfam" id="PF23222">
    <property type="entry name" value="RRM_PARP14_1"/>
    <property type="match status" value="2"/>
</dbReference>
<evidence type="ECO:0000256" key="1">
    <source>
        <dbReference type="ARBA" id="ARBA00004123"/>
    </source>
</evidence>
<evidence type="ECO:0000259" key="10">
    <source>
        <dbReference type="PROSITE" id="PS50918"/>
    </source>
</evidence>
<dbReference type="GO" id="GO:0005737">
    <property type="term" value="C:cytoplasm"/>
    <property type="evidence" value="ECO:0007669"/>
    <property type="project" value="TreeGrafter"/>
</dbReference>
<dbReference type="CDD" id="cd02907">
    <property type="entry name" value="Macro_Af1521_BAL-like"/>
    <property type="match status" value="2"/>
</dbReference>
<dbReference type="PROSITE" id="PS51154">
    <property type="entry name" value="MACRO"/>
    <property type="match status" value="6"/>
</dbReference>
<proteinExistence type="inferred from homology"/>
<feature type="domain" description="Macro" evidence="12">
    <location>
        <begin position="1341"/>
        <end position="1512"/>
    </location>
</feature>
<dbReference type="SUPFAM" id="SSF117839">
    <property type="entry name" value="WWE domain"/>
    <property type="match status" value="2"/>
</dbReference>
<keyword evidence="5" id="KW-0539">Nucleus</keyword>
<dbReference type="InterPro" id="IPR057046">
    <property type="entry name" value="PARP14_KH_4"/>
</dbReference>
<protein>
    <recommendedName>
        <fullName evidence="7">Poly [ADP-ribose] polymerase</fullName>
        <shortName evidence="7">PARP</shortName>
        <ecNumber evidence="7">2.4.2.-</ecNumber>
    </recommendedName>
</protein>
<evidence type="ECO:0000256" key="6">
    <source>
        <dbReference type="ARBA" id="ARBA00024347"/>
    </source>
</evidence>
<keyword evidence="8" id="KW-0175">Coiled coil</keyword>
<dbReference type="PANTHER" id="PTHR14453">
    <property type="entry name" value="PARP/ZINC FINGER CCCH TYPE DOMAIN CONTAINING PROTEIN"/>
    <property type="match status" value="1"/>
</dbReference>
<evidence type="ECO:0000256" key="8">
    <source>
        <dbReference type="SAM" id="Coils"/>
    </source>
</evidence>
<dbReference type="InParanoid" id="A0A7R5KKD7"/>
<dbReference type="Pfam" id="PF23085">
    <property type="entry name" value="RRM_PARP14_3"/>
    <property type="match status" value="3"/>
</dbReference>
<dbReference type="GO" id="GO:0003723">
    <property type="term" value="F:RNA binding"/>
    <property type="evidence" value="ECO:0007669"/>
    <property type="project" value="InterPro"/>
</dbReference>
<keyword evidence="13" id="KW-1185">Reference proteome</keyword>
<dbReference type="Gene3D" id="3.30.720.50">
    <property type="match status" value="2"/>
</dbReference>
<evidence type="ECO:0000256" key="9">
    <source>
        <dbReference type="SAM" id="MobiDB-lite"/>
    </source>
</evidence>
<dbReference type="Pfam" id="PF23254">
    <property type="entry name" value="KH_PARP14_8"/>
    <property type="match status" value="2"/>
</dbReference>
<dbReference type="Pfam" id="PF23252">
    <property type="entry name" value="KH_PARP14_5"/>
    <property type="match status" value="2"/>
</dbReference>
<dbReference type="GeneID" id="113989231"/>
<dbReference type="PROSITE" id="PS50918">
    <property type="entry name" value="WWE"/>
    <property type="match status" value="2"/>
</dbReference>
<feature type="domain" description="PARP catalytic" evidence="11">
    <location>
        <begin position="3643"/>
        <end position="3840"/>
    </location>
</feature>
<dbReference type="InterPro" id="IPR057047">
    <property type="entry name" value="PARP14_KH_5"/>
</dbReference>
<keyword evidence="3 7" id="KW-0808">Transferase</keyword>
<dbReference type="CDD" id="cd12547">
    <property type="entry name" value="RRM1_2_PAR10"/>
    <property type="match status" value="1"/>
</dbReference>
<dbReference type="SMART" id="SM00506">
    <property type="entry name" value="A1pp"/>
    <property type="match status" value="6"/>
</dbReference>
<dbReference type="InterPro" id="IPR054596">
    <property type="entry name" value="PARP14_WWE"/>
</dbReference>
<keyword evidence="4 7" id="KW-0520">NAD</keyword>
<feature type="domain" description="WWE" evidence="10">
    <location>
        <begin position="1646"/>
        <end position="1723"/>
    </location>
</feature>
<comment type="similarity">
    <text evidence="6">Belongs to the ARTD/PARP family.</text>
</comment>
<dbReference type="CDD" id="cd12543">
    <property type="entry name" value="RRM2_PAR14"/>
    <property type="match status" value="1"/>
</dbReference>
<dbReference type="InterPro" id="IPR057050">
    <property type="entry name" value="RRM_PARP14_2"/>
</dbReference>
<dbReference type="GO" id="GO:0005634">
    <property type="term" value="C:nucleus"/>
    <property type="evidence" value="ECO:0007669"/>
    <property type="project" value="UniProtKB-SubCell"/>
</dbReference>
<dbReference type="InterPro" id="IPR057049">
    <property type="entry name" value="PARP14_KH_8"/>
</dbReference>
<dbReference type="Pfam" id="PF23251">
    <property type="entry name" value="KH_PARP14_4"/>
    <property type="match status" value="2"/>
</dbReference>
<dbReference type="GO" id="GO:0003714">
    <property type="term" value="F:transcription corepressor activity"/>
    <property type="evidence" value="ECO:0007669"/>
    <property type="project" value="TreeGrafter"/>
</dbReference>
<dbReference type="Pfam" id="PF23249">
    <property type="entry name" value="KH_PARP14_3"/>
    <property type="match status" value="2"/>
</dbReference>
<dbReference type="Gene3D" id="3.30.70.330">
    <property type="match status" value="5"/>
</dbReference>
<sequence length="3840" mass="427523">MKAKAAGSGAVGAAMAGQRPGAFPLLVRGDWGSAEPPPALKKKLLCYFQSQKRSGGGECELRAGTDAETGTGTGHLLVCFARPEVRQRVLDRRVHELEWGPGGRLSLQVTALPAGGDSAQEEGRAGGAEAPVNEPQVSLPICQSKETPVCTLQEKAESCEKLEAEKATSRKSVIVVTTAAGEEIEDEIVEMYFENKKKSGGGIIRSYVKEGQRMIITFEDEQDAQEVLQRKHHKVKKIDLFVKPWQVDTLQEPCQAENSEGSLPSTSVVLENMKETVKDCMVIMLVENVSGLSEDDGDFSVEMIPELRAAVVTFTANTDTGEFAKKVNQNHRAKQQNITARCLELTKSIRAENIPPNTSSDYITIYFENKRNGGAQVTDVQQLPDEDAAIITFSDHKDVTNILAKKHTINKMPISVYPYYTSLGTALYGKEGPQIKKPDPITLPLDPYIWNYLQKNSSLIAAINCEMAKCNCVPVWSEPHCADPKVSLHPSAVLCEQKRSVSQLVKRWKENVSAAFSQSISKYEAIQCQVSAEVWEAIRNSFPCDEVLMIPCISKDLLVLVGEKEVVSNVEQDLKVLIEKAIREIEREKQRTEQVVTVSPGEYGILQVSGLEEKFRMEFPGLKITYDYLQKIIRLCGVPEEVYKVKGEIFDTMHKMVKKTVNIHPFIFQFLEHIDNETLSQSLFMSKQINAFYELGTGAVILNGSTPEDLLKAEEEIKKELDYRNIALEDESVLQEKEWQMLTKENCSSEAVTVTQAGSQVVIAGCSQAVAKAFGELSSFIDENTQVQRVIGGKPMAVMMFFEKEKVDVWGGLLKKGVKVDFSTQKKCRVISLSGSRPKVLEGVSLVEQILSGLYYKRVVIGAPGAKSYFKEHERVLASHAKQEFKCLVRLEEHSEEHLEEQQEHSNEGKPYMQVTMGEIVIAVYRADLCTHSVDVVVNASNEDLKHIGGLADALLRAAGPALQEECDELVRKNGHFQPGSAVLTGAGKLPCKNVIHAVGPRWRKEEPERCVDLLRKTVKKSLELAETYNCSSIALPAISGGIFGFPLELCTYSIVSSIKETLEGSKGDSSLKEVHLVDIVQDNIQAFSKALREVFPDSSPSYRSLHQASKIPQPRERKISQKSKNLPCITTEEGLDIVLQTGSIEDATTSIVVISVGRDLQLDKGPLAKALLSKAGPMLQTDLRKEGLGRAEEGAVLKTNGYNLDCSVVLHAIVPAWSQRKTSSKVFGDIITKCLEIAEELSLKSITFPAIGTGNLGFPTFIVAELLFDKVFEFSSKNGVNSLEEVHFLLHPKDTAHIQVFLDELEKRCGNTAGVEMQKPSPNEAGQGTGAFSTTSSTSAHNLLEMTIGSIMFQVAEGDITKEKGDVIVNITNQTFNLQTGVSRAILNGAGKAVEVECCLLAQKPHKSYIITQAGNLPCKKIIHFVAQDDIKFLVFQVLQECELQGYTSVAFPAIGTGEAGRNPAEVADKMIDAVTDFARRNSPASVKTIKVVIFQPHLLSVFHASMQKRERPTKTPIKSFISKIKSFRSPEKRSPKEKSTGVLEKKIDLAVVQICGEIKKEVEEAENWLRSAISKEQLQTEIVDDSISHFSKEENEELHHLQKKLKIALYLKGTSIGISGFGKDVWIAHSAIQKMILRVKATKQEEVQAGLLQNLIEWQYFEEDSYVPFDSLTNMQLENAYRGKQKSISVTIGEKKYTVDMKLKYAVDDQGKQTAIRRVDKSEDQESTVLPATWDNMENERLKIVELRPETREYRDVQERFLQTCQSFRIEKIERVQNPYFWKAYQIKKREMDKKNGNTNNERLLFHGTSKESLTLINNRGFDRSYAGMHAANFGNGTYFAVNANYSAHDNYSKPDMNGKKHMYLARVLVGEYSQGRKGAITPEPKNASNSIDLFDSSTDDVSRPSMFVIFNDIQAYPEYLITCVSRQTAAEPREAGACREKARPPLWEAKAKAAGSGAVGAAMAGQRPGAFPLLVRGDWGSAEPPPALKKKLLCYFQSQKRSGGGECELRAGTDAETGTGHLLVCFARPEVKQRVLQRQPHELHLEGKGKVKLTVTEPETTRATEEETLEEKLAPTEALDAMSNLQTKESFVPSSELQEEAGSAETSPSVVFENIQKCSPNCLRLLLENISGLTVDEDFTVEVIPEINVAVATFIQSLDTEEFVKACLQHKRVREFKMTARVLELTQTIKAENLPDSISPDYITVYFESARNGGGPVSDVQLFPEENSAIITFCDRKDVNTVLEKRHLLEQTLISVHPYYHSLGTALYGGERPTIKMPDPVGVPLDPYVWQFLQRHNKLIQGINQEMAVCHCEPKWPQADCANPNVTLCPSSSLSEQNKAMIKLIKTWKQDASEEFSRIMARYTAIKCKVKSADWGDVKTRLLEDVSLIITDISEDVVAIAGSRAAVESAEKEVRECMEKAMKQSEREKQSIEISVPVVPGKYAVLHNAGLEDNIHKEYPCLRIFYDDNKKAVQLCGLPAEVYKIKADLLEKVLSMPYTSVSIDPRVFHYLQGLDNKKMSDMLFLQKKIYTFYELEENTVLLYGDTPTDLLEAEKQIKTSLESKCINVEDGEVMKKEQWKKLLVSLHKTYNSSQETVITEQSVGKENKVIIAGFSKAVTEVYQKLNDFIDKNTLVEKIIPANSVVVEFIEKEKSGAYCELRKKGVTVRFDIKTPCISLRGPRAEVPEAVNMFEKLVSSLYSKNVPIDKPGAKEFFIERQDSCVFEAKQKFSCFIRIKEEEEKQQQQWKGEKVKRKLYYETRLPHGIVVAVYKGDLSDYPVDVVVNASNEDLQLLGGISGALLRAAGPALQEECDERVRMIGRFQPGSAVLTGAGKLPCKNVIHAVGPRWRKEEAEKCIWLLKKAVKKSLELAETYNCSSIALPAISGGIFGFPLQTCADSIASAIKETLEGSMGDSSLKEVHLVDNAEETVQVLSETVKEVFSGKSSSSRPRAESCKMRKRQKEKTKEGVKMVTTKEGLCVHVEEKNTQEATTDVVVNSVGPDLQFGVGPLCKALLERAGPALQVEFDKEKQSQASGPGSVVCTSGHALACKSVFHAILPGWNGAETEKVLEDVMNLCLKKAEELGLKSISFPAIGTGGFGFPKSIVSKLMFDVVFEFSSSHTPKSLQEVHFLLHPKDIDNIQAFTTELEHRVAASCNAAAPQPSFIKPVSTEVLGVHEMRIGSITLQAISGDITKEDTEVIVNISNPSFDAKTGVSKAIMDAAGSQVVDECAQYGMLMQQLKHQCVMHIIVILDPRHGPVPATKKKINSIPAETISFHFFMFSSRIRRTSCLSRRDSPFENVSFFIFFSLPAGQHQSGFITTQGGNLLCSKIIHLLSSNHVKSQVSKVLNECEQRMYKSVAFPAIGTGQAGQSPAKVADEMLDAIVEFASKKSVQHLETIKIVIFQTNMLKDFYESMKKREDLESSTADSWFSVLKSLLWGKKQSTEKKKPVILEKKVNLVTFQICGESQENVDAAESWIKDLILKEQSETTFTNELIESFGEREIAALVDLQRRKHVTIQLDSKLSPPVITISGISRDVWFVLVEIQTMVQKMKDVEEEQSKAELLSNLVEWRYLGSNDTFVAFDKRTNMQLEDARLAKKPYLDVKINKKNYKVDLNTLQAHDDQGKTINIQRVSKNEELPKEWEDLQNERVKLVNLKPSHPDYRTVEKMFRTTCANFTIEKIERVQNPFLWQTYQIKKKSICKKNKKENNEKLLFHGTAASSLSTINHCGFNRGFAGKNAAAIGNGTYFAAHASYSAQNQYSVPDVNGKKHMYLARVLTGEYCAGKAGLITPPPKNPADPTDLYDSVVDNVSNPTMFVIFNDIQAYPEYLITFK</sequence>
<evidence type="ECO:0000259" key="12">
    <source>
        <dbReference type="PROSITE" id="PS51154"/>
    </source>
</evidence>
<feature type="domain" description="WWE" evidence="10">
    <location>
        <begin position="3563"/>
        <end position="3641"/>
    </location>
</feature>
<feature type="region of interest" description="Disordered" evidence="9">
    <location>
        <begin position="2947"/>
        <end position="2970"/>
    </location>
</feature>
<dbReference type="SUPFAM" id="SSF52949">
    <property type="entry name" value="Macro domain-like"/>
    <property type="match status" value="6"/>
</dbReference>
<dbReference type="GO" id="GO:0003950">
    <property type="term" value="F:NAD+ poly-ADP-ribosyltransferase activity"/>
    <property type="evidence" value="ECO:0007669"/>
    <property type="project" value="UniProtKB-UniRule"/>
</dbReference>
<feature type="domain" description="Macro" evidence="12">
    <location>
        <begin position="1125"/>
        <end position="1310"/>
    </location>
</feature>
<dbReference type="CDD" id="cd12300">
    <property type="entry name" value="RRM1_PAR14"/>
    <property type="match status" value="2"/>
</dbReference>
<evidence type="ECO:0000256" key="3">
    <source>
        <dbReference type="ARBA" id="ARBA00022679"/>
    </source>
</evidence>
<dbReference type="InterPro" id="IPR052056">
    <property type="entry name" value="Mono-ARTD/PARP"/>
</dbReference>
<dbReference type="GO" id="GO:0070212">
    <property type="term" value="P:protein poly-ADP-ribosylation"/>
    <property type="evidence" value="ECO:0007669"/>
    <property type="project" value="TreeGrafter"/>
</dbReference>
<feature type="domain" description="Macro" evidence="12">
    <location>
        <begin position="2971"/>
        <end position="3156"/>
    </location>
</feature>
<dbReference type="GO" id="GO:1990404">
    <property type="term" value="F:NAD+-protein mono-ADP-ribosyltransferase activity"/>
    <property type="evidence" value="ECO:0007669"/>
    <property type="project" value="TreeGrafter"/>
</dbReference>
<evidence type="ECO:0000313" key="13">
    <source>
        <dbReference type="Proteomes" id="UP000504627"/>
    </source>
</evidence>
<name>A0A7R5KKD7_9PASS</name>
<dbReference type="InterPro" id="IPR004170">
    <property type="entry name" value="WWE_dom"/>
</dbReference>
<dbReference type="InterPro" id="IPR057043">
    <property type="entry name" value="PARP14_KH_2"/>
</dbReference>
<dbReference type="InterPro" id="IPR057044">
    <property type="entry name" value="PARP14_KH_1"/>
</dbReference>
<dbReference type="InterPro" id="IPR002589">
    <property type="entry name" value="Macro_dom"/>
</dbReference>